<dbReference type="EMBL" id="KQ423634">
    <property type="protein sequence ID" value="KOF72500.1"/>
    <property type="molecule type" value="Genomic_DNA"/>
</dbReference>
<gene>
    <name evidence="1" type="ORF">OCBIM_22039376mg</name>
</gene>
<proteinExistence type="predicted"/>
<accession>A0A0L8G7C9</accession>
<evidence type="ECO:0000313" key="1">
    <source>
        <dbReference type="EMBL" id="KOF72500.1"/>
    </source>
</evidence>
<dbReference type="AlphaFoldDB" id="A0A0L8G7C9"/>
<organism evidence="1">
    <name type="scientific">Octopus bimaculoides</name>
    <name type="common">California two-spotted octopus</name>
    <dbReference type="NCBI Taxonomy" id="37653"/>
    <lineage>
        <taxon>Eukaryota</taxon>
        <taxon>Metazoa</taxon>
        <taxon>Spiralia</taxon>
        <taxon>Lophotrochozoa</taxon>
        <taxon>Mollusca</taxon>
        <taxon>Cephalopoda</taxon>
        <taxon>Coleoidea</taxon>
        <taxon>Octopodiformes</taxon>
        <taxon>Octopoda</taxon>
        <taxon>Incirrata</taxon>
        <taxon>Octopodidae</taxon>
        <taxon>Octopus</taxon>
    </lineage>
</organism>
<protein>
    <submittedName>
        <fullName evidence="1">Uncharacterized protein</fullName>
    </submittedName>
</protein>
<sequence>MSSYVEPISWAWPCCGEGGLHVPESPTRRRESGVHNVTLCFTFLSKRKFQFCDLIGRSGWQLYL</sequence>
<name>A0A0L8G7C9_OCTBM</name>
<reference evidence="1" key="1">
    <citation type="submission" date="2015-07" db="EMBL/GenBank/DDBJ databases">
        <title>MeaNS - Measles Nucleotide Surveillance Program.</title>
        <authorList>
            <person name="Tran T."/>
            <person name="Druce J."/>
        </authorList>
    </citation>
    <scope>NUCLEOTIDE SEQUENCE</scope>
    <source>
        <strain evidence="1">UCB-OBI-ISO-001</strain>
        <tissue evidence="1">Gonad</tissue>
    </source>
</reference>